<dbReference type="InterPro" id="IPR042128">
    <property type="entry name" value="NuoE_dom"/>
</dbReference>
<dbReference type="PIRSF" id="PIRSF000216">
    <property type="entry name" value="NADH_DH_24kDa"/>
    <property type="match status" value="1"/>
</dbReference>
<dbReference type="GO" id="GO:0016491">
    <property type="term" value="F:oxidoreductase activity"/>
    <property type="evidence" value="ECO:0007669"/>
    <property type="project" value="InterPro"/>
</dbReference>
<feature type="binding site" evidence="7">
    <location>
        <position position="125"/>
    </location>
    <ligand>
        <name>[2Fe-2S] cluster</name>
        <dbReference type="ChEBI" id="CHEBI:190135"/>
    </ligand>
</feature>
<evidence type="ECO:0000256" key="3">
    <source>
        <dbReference type="ARBA" id="ARBA00022723"/>
    </source>
</evidence>
<dbReference type="Pfam" id="PF01257">
    <property type="entry name" value="2Fe-2S_thioredx"/>
    <property type="match status" value="1"/>
</dbReference>
<dbReference type="STRING" id="84698.SAMN04488528_100439"/>
<evidence type="ECO:0000256" key="1">
    <source>
        <dbReference type="ARBA" id="ARBA00010643"/>
    </source>
</evidence>
<proteinExistence type="inferred from homology"/>
<name>A0A1I0W4U2_9CLOT</name>
<feature type="binding site" evidence="7">
    <location>
        <position position="129"/>
    </location>
    <ligand>
        <name>[2Fe-2S] cluster</name>
        <dbReference type="ChEBI" id="CHEBI:190135"/>
    </ligand>
</feature>
<protein>
    <submittedName>
        <fullName evidence="8">NAD(P)-dependent iron-only hydrogenase diaphorase component iron-sulfur protein</fullName>
    </submittedName>
</protein>
<keyword evidence="4 7" id="KW-0408">Iron</keyword>
<keyword evidence="2 7" id="KW-0001">2Fe-2S</keyword>
<evidence type="ECO:0000256" key="6">
    <source>
        <dbReference type="ARBA" id="ARBA00034078"/>
    </source>
</evidence>
<evidence type="ECO:0000313" key="8">
    <source>
        <dbReference type="EMBL" id="SFA83604.1"/>
    </source>
</evidence>
<feature type="binding site" evidence="7">
    <location>
        <position position="89"/>
    </location>
    <ligand>
        <name>[2Fe-2S] cluster</name>
        <dbReference type="ChEBI" id="CHEBI:190135"/>
    </ligand>
</feature>
<dbReference type="Proteomes" id="UP000198619">
    <property type="component" value="Unassembled WGS sequence"/>
</dbReference>
<organism evidence="8 9">
    <name type="scientific">Clostridium frigidicarnis</name>
    <dbReference type="NCBI Taxonomy" id="84698"/>
    <lineage>
        <taxon>Bacteria</taxon>
        <taxon>Bacillati</taxon>
        <taxon>Bacillota</taxon>
        <taxon>Clostridia</taxon>
        <taxon>Eubacteriales</taxon>
        <taxon>Clostridiaceae</taxon>
        <taxon>Clostridium</taxon>
    </lineage>
</organism>
<dbReference type="FunFam" id="3.40.30.10:FF:000015">
    <property type="entry name" value="NADH-quinone oxidoreductase subunit E"/>
    <property type="match status" value="1"/>
</dbReference>
<feature type="binding site" evidence="7">
    <location>
        <position position="84"/>
    </location>
    <ligand>
        <name>[2Fe-2S] cluster</name>
        <dbReference type="ChEBI" id="CHEBI:190135"/>
    </ligand>
</feature>
<keyword evidence="3 7" id="KW-0479">Metal-binding</keyword>
<dbReference type="AlphaFoldDB" id="A0A1I0W4U2"/>
<dbReference type="InterPro" id="IPR002023">
    <property type="entry name" value="NuoE-like"/>
</dbReference>
<dbReference type="InterPro" id="IPR028431">
    <property type="entry name" value="NADP_DH_HndA-like"/>
</dbReference>
<dbReference type="EMBL" id="FOKI01000004">
    <property type="protein sequence ID" value="SFA83604.1"/>
    <property type="molecule type" value="Genomic_DNA"/>
</dbReference>
<evidence type="ECO:0000256" key="2">
    <source>
        <dbReference type="ARBA" id="ARBA00022714"/>
    </source>
</evidence>
<evidence type="ECO:0000256" key="5">
    <source>
        <dbReference type="ARBA" id="ARBA00023014"/>
    </source>
</evidence>
<accession>A0A1I0W4U2</accession>
<dbReference type="InterPro" id="IPR036249">
    <property type="entry name" value="Thioredoxin-like_sf"/>
</dbReference>
<keyword evidence="5 7" id="KW-0411">Iron-sulfur</keyword>
<comment type="cofactor">
    <cofactor evidence="7">
        <name>[2Fe-2S] cluster</name>
        <dbReference type="ChEBI" id="CHEBI:190135"/>
    </cofactor>
    <text evidence="7">Binds 1 [2Fe-2S] cluster.</text>
</comment>
<gene>
    <name evidence="8" type="ORF">SAMN04488528_100439</name>
</gene>
<dbReference type="GO" id="GO:0046872">
    <property type="term" value="F:metal ion binding"/>
    <property type="evidence" value="ECO:0007669"/>
    <property type="project" value="UniProtKB-KW"/>
</dbReference>
<evidence type="ECO:0000256" key="7">
    <source>
        <dbReference type="PIRSR" id="PIRSR000216-1"/>
    </source>
</evidence>
<dbReference type="Gene3D" id="3.40.30.10">
    <property type="entry name" value="Glutaredoxin"/>
    <property type="match status" value="1"/>
</dbReference>
<dbReference type="InterPro" id="IPR041921">
    <property type="entry name" value="NuoE_N"/>
</dbReference>
<dbReference type="GO" id="GO:0051537">
    <property type="term" value="F:2 iron, 2 sulfur cluster binding"/>
    <property type="evidence" value="ECO:0007669"/>
    <property type="project" value="UniProtKB-KW"/>
</dbReference>
<sequence>MGSMCGNNLKLKELEHFILQQEDKESALIGVLHKAQGMFGYLDEEIQKFIADKLEIPVSKVYGVVTFYSYFTTEPKGKYVISVCTGTACFVRGAGEILEEFKKELNIKEGETTQDNLYTLDTLRCVGACGIAPVVSVNDKVYGQFTKSQVKTLLSELREQ</sequence>
<comment type="similarity">
    <text evidence="1">Belongs to the complex I 24 kDa subunit family.</text>
</comment>
<dbReference type="Gene3D" id="1.10.10.1590">
    <property type="entry name" value="NADH-quinone oxidoreductase subunit E"/>
    <property type="match status" value="1"/>
</dbReference>
<dbReference type="NCBIfam" id="NF005722">
    <property type="entry name" value="PRK07539.1-2"/>
    <property type="match status" value="1"/>
</dbReference>
<dbReference type="CDD" id="cd03064">
    <property type="entry name" value="TRX_Fd_NuoE"/>
    <property type="match status" value="1"/>
</dbReference>
<evidence type="ECO:0000313" key="9">
    <source>
        <dbReference type="Proteomes" id="UP000198619"/>
    </source>
</evidence>
<dbReference type="SUPFAM" id="SSF52833">
    <property type="entry name" value="Thioredoxin-like"/>
    <property type="match status" value="1"/>
</dbReference>
<dbReference type="PANTHER" id="PTHR43342:SF2">
    <property type="entry name" value="POTENTIAL NAD-REDUCING HYDROGENASE SUBUNIT"/>
    <property type="match status" value="1"/>
</dbReference>
<dbReference type="PANTHER" id="PTHR43342">
    <property type="entry name" value="NADH-QUINONE OXIDOREDUCTASE, E SUBUNIT"/>
    <property type="match status" value="1"/>
</dbReference>
<evidence type="ECO:0000256" key="4">
    <source>
        <dbReference type="ARBA" id="ARBA00023004"/>
    </source>
</evidence>
<reference evidence="8 9" key="1">
    <citation type="submission" date="2016-10" db="EMBL/GenBank/DDBJ databases">
        <authorList>
            <person name="de Groot N.N."/>
        </authorList>
    </citation>
    <scope>NUCLEOTIDE SEQUENCE [LARGE SCALE GENOMIC DNA]</scope>
    <source>
        <strain evidence="8 9">DSM 12271</strain>
    </source>
</reference>
<keyword evidence="9" id="KW-1185">Reference proteome</keyword>
<comment type="cofactor">
    <cofactor evidence="6">
        <name>[2Fe-2S] cluster</name>
        <dbReference type="ChEBI" id="CHEBI:190135"/>
    </cofactor>
</comment>
<dbReference type="FunFam" id="1.10.10.1590:FF:000001">
    <property type="entry name" value="NADH-quinone oxidoreductase subunit E"/>
    <property type="match status" value="1"/>
</dbReference>